<comment type="function">
    <text evidence="9">Acts as a magnesium transporter.</text>
</comment>
<dbReference type="GO" id="GO:0015095">
    <property type="term" value="F:magnesium ion transmembrane transporter activity"/>
    <property type="evidence" value="ECO:0007669"/>
    <property type="project" value="UniProtKB-UniRule"/>
</dbReference>
<evidence type="ECO:0000256" key="6">
    <source>
        <dbReference type="ARBA" id="ARBA00022989"/>
    </source>
</evidence>
<dbReference type="Gene3D" id="3.10.580.10">
    <property type="entry name" value="CBS-domain"/>
    <property type="match status" value="1"/>
</dbReference>
<dbReference type="CDD" id="cd04606">
    <property type="entry name" value="CBS_pair_Mg_transporter"/>
    <property type="match status" value="1"/>
</dbReference>
<keyword evidence="8" id="KW-0129">CBS domain</keyword>
<feature type="transmembrane region" description="Helical" evidence="9">
    <location>
        <begin position="474"/>
        <end position="497"/>
    </location>
</feature>
<comment type="similarity">
    <text evidence="2 9">Belongs to the SLC41A transporter family.</text>
</comment>
<dbReference type="InterPro" id="IPR036739">
    <property type="entry name" value="SLC41_membr_dom_sf"/>
</dbReference>
<gene>
    <name evidence="11" type="primary">mgtE</name>
    <name evidence="11" type="ORF">E3983_02870</name>
</gene>
<keyword evidence="5 9" id="KW-0460">Magnesium</keyword>
<name>A0AAX1EE57_9GAMM</name>
<feature type="domain" description="CBS" evidence="10">
    <location>
        <begin position="188"/>
        <end position="251"/>
    </location>
</feature>
<dbReference type="NCBIfam" id="TIGR00400">
    <property type="entry name" value="mgtE"/>
    <property type="match status" value="1"/>
</dbReference>
<dbReference type="GO" id="GO:0046872">
    <property type="term" value="F:metal ion binding"/>
    <property type="evidence" value="ECO:0007669"/>
    <property type="project" value="UniProtKB-KW"/>
</dbReference>
<evidence type="ECO:0000256" key="4">
    <source>
        <dbReference type="ARBA" id="ARBA00022692"/>
    </source>
</evidence>
<dbReference type="Pfam" id="PF00571">
    <property type="entry name" value="CBS"/>
    <property type="match status" value="2"/>
</dbReference>
<dbReference type="InterPro" id="IPR006669">
    <property type="entry name" value="MgtE_transporter"/>
</dbReference>
<keyword evidence="4 9" id="KW-0812">Transmembrane</keyword>
<dbReference type="EMBL" id="CP038254">
    <property type="protein sequence ID" value="QBR83401.1"/>
    <property type="molecule type" value="Genomic_DNA"/>
</dbReference>
<evidence type="ECO:0000256" key="7">
    <source>
        <dbReference type="ARBA" id="ARBA00023136"/>
    </source>
</evidence>
<protein>
    <recommendedName>
        <fullName evidence="9">Magnesium transporter MgtE</fullName>
    </recommendedName>
</protein>
<evidence type="ECO:0000256" key="1">
    <source>
        <dbReference type="ARBA" id="ARBA00004141"/>
    </source>
</evidence>
<dbReference type="PANTHER" id="PTHR43773">
    <property type="entry name" value="MAGNESIUM TRANSPORTER MGTE"/>
    <property type="match status" value="1"/>
</dbReference>
<accession>A0AAX1EE57</accession>
<dbReference type="PROSITE" id="PS51371">
    <property type="entry name" value="CBS"/>
    <property type="match status" value="2"/>
</dbReference>
<comment type="subcellular location">
    <subcellularLocation>
        <location evidence="9">Cell membrane</location>
        <topology evidence="9">Multi-pass membrane protein</topology>
    </subcellularLocation>
    <subcellularLocation>
        <location evidence="1">Membrane</location>
        <topology evidence="1">Multi-pass membrane protein</topology>
    </subcellularLocation>
</comment>
<dbReference type="PANTHER" id="PTHR43773:SF1">
    <property type="entry name" value="MAGNESIUM TRANSPORTER MGTE"/>
    <property type="match status" value="1"/>
</dbReference>
<dbReference type="SUPFAM" id="SSF158791">
    <property type="entry name" value="MgtE N-terminal domain-like"/>
    <property type="match status" value="1"/>
</dbReference>
<feature type="transmembrane region" description="Helical" evidence="9">
    <location>
        <begin position="336"/>
        <end position="356"/>
    </location>
</feature>
<proteinExistence type="inferred from homology"/>
<dbReference type="InterPro" id="IPR046342">
    <property type="entry name" value="CBS_dom_sf"/>
</dbReference>
<keyword evidence="7 9" id="KW-0472">Membrane</keyword>
<feature type="transmembrane region" description="Helical" evidence="9">
    <location>
        <begin position="438"/>
        <end position="462"/>
    </location>
</feature>
<evidence type="ECO:0000256" key="3">
    <source>
        <dbReference type="ARBA" id="ARBA00022448"/>
    </source>
</evidence>
<feature type="domain" description="CBS" evidence="10">
    <location>
        <begin position="252"/>
        <end position="308"/>
    </location>
</feature>
<dbReference type="GO" id="GO:0005886">
    <property type="term" value="C:plasma membrane"/>
    <property type="evidence" value="ECO:0007669"/>
    <property type="project" value="UniProtKB-SubCell"/>
</dbReference>
<dbReference type="SUPFAM" id="SSF161093">
    <property type="entry name" value="MgtE membrane domain-like"/>
    <property type="match status" value="1"/>
</dbReference>
<dbReference type="InterPro" id="IPR038076">
    <property type="entry name" value="MgtE_N_sf"/>
</dbReference>
<dbReference type="Gene3D" id="1.10.357.20">
    <property type="entry name" value="SLC41 divalent cation transporters, integral membrane domain"/>
    <property type="match status" value="1"/>
</dbReference>
<dbReference type="SUPFAM" id="SSF54631">
    <property type="entry name" value="CBS-domain pair"/>
    <property type="match status" value="1"/>
</dbReference>
<feature type="transmembrane region" description="Helical" evidence="9">
    <location>
        <begin position="410"/>
        <end position="432"/>
    </location>
</feature>
<keyword evidence="3 9" id="KW-0813">Transport</keyword>
<dbReference type="InterPro" id="IPR006668">
    <property type="entry name" value="Mg_transptr_MgtE_intracell_dom"/>
</dbReference>
<evidence type="ECO:0000256" key="5">
    <source>
        <dbReference type="ARBA" id="ARBA00022842"/>
    </source>
</evidence>
<evidence type="ECO:0000256" key="8">
    <source>
        <dbReference type="PROSITE-ProRule" id="PRU00703"/>
    </source>
</evidence>
<keyword evidence="6 9" id="KW-1133">Transmembrane helix</keyword>
<evidence type="ECO:0000313" key="11">
    <source>
        <dbReference type="EMBL" id="QBR83401.1"/>
    </source>
</evidence>
<evidence type="ECO:0000313" key="12">
    <source>
        <dbReference type="Proteomes" id="UP000295517"/>
    </source>
</evidence>
<comment type="subunit">
    <text evidence="9">Homodimer.</text>
</comment>
<keyword evidence="9" id="KW-1003">Cell membrane</keyword>
<reference evidence="11 12" key="1">
    <citation type="submission" date="2019-03" db="EMBL/GenBank/DDBJ databases">
        <title>Diverse conjugative elements silence natural transformation in Legionella species.</title>
        <authorList>
            <person name="Durieux I."/>
            <person name="Ginevra C."/>
            <person name="Attaiech L."/>
            <person name="Picq K."/>
            <person name="Juan P.A."/>
            <person name="Jarraud S."/>
            <person name="Charpentier X."/>
        </authorList>
    </citation>
    <scope>NUCLEOTIDE SEQUENCE [LARGE SCALE GENOMIC DNA]</scope>
    <source>
        <strain evidence="11 12">HL-0427-4011</strain>
    </source>
</reference>
<sequence>MKWGGRSPGLLYTLNDCDNNRMDCFFRKESSLENFQFLKLRTGFINIQIKRFPGHKDDSTKMHMNIKDVSQKELNQLISEAKIPTIVSALDHASAEHQCKIFNLLSASKAEKVFIYLEPVSQAHIIQKLEKRKALAILEKMEPDDRARLFKELPDKIADRFLKRLSFKERHATALLLEYPEETAGRIMSPFFISLRSSMSVEQALEKIRQEGEDAETIYVLPVVDDNSLLKGIVELDRLVMSNPEEDIADLMSKEVKSFSAYEDQEKVARFIQSTDKLAVPIVDEEMHLMGIVTIDDAMDIMQQEETEDIILGGASEPLRKPYLSVSIFRLMRVRVIWLLFLALAGTLTVNVLNAFEATLNEGIVLALFIPLLIGIGGNTGSQSATIIVRALAMDHVRIGDFIKVVARETAVGILLGMILGAVGYVFIWAVFQQNIALVVSLSVIAICTVAALTGSIMPILARIMHLDPAVVSTPFVSTVIDATGLLIYFMIARMILHL</sequence>
<dbReference type="Pfam" id="PF03448">
    <property type="entry name" value="MgtE_N"/>
    <property type="match status" value="1"/>
</dbReference>
<evidence type="ECO:0000259" key="10">
    <source>
        <dbReference type="PROSITE" id="PS51371"/>
    </source>
</evidence>
<feature type="transmembrane region" description="Helical" evidence="9">
    <location>
        <begin position="368"/>
        <end position="389"/>
    </location>
</feature>
<keyword evidence="9" id="KW-0479">Metal-binding</keyword>
<dbReference type="InterPro" id="IPR000644">
    <property type="entry name" value="CBS_dom"/>
</dbReference>
<organism evidence="11 12">
    <name type="scientific">Legionella israelensis</name>
    <dbReference type="NCBI Taxonomy" id="454"/>
    <lineage>
        <taxon>Bacteria</taxon>
        <taxon>Pseudomonadati</taxon>
        <taxon>Pseudomonadota</taxon>
        <taxon>Gammaproteobacteria</taxon>
        <taxon>Legionellales</taxon>
        <taxon>Legionellaceae</taxon>
        <taxon>Legionella</taxon>
    </lineage>
</organism>
<dbReference type="SMART" id="SM00924">
    <property type="entry name" value="MgtE_N"/>
    <property type="match status" value="1"/>
</dbReference>
<dbReference type="Gene3D" id="1.25.60.10">
    <property type="entry name" value="MgtE N-terminal domain-like"/>
    <property type="match status" value="1"/>
</dbReference>
<evidence type="ECO:0000256" key="9">
    <source>
        <dbReference type="RuleBase" id="RU362011"/>
    </source>
</evidence>
<dbReference type="InterPro" id="IPR006667">
    <property type="entry name" value="SLC41_membr_dom"/>
</dbReference>
<dbReference type="Proteomes" id="UP000295517">
    <property type="component" value="Chromosome"/>
</dbReference>
<evidence type="ECO:0000256" key="2">
    <source>
        <dbReference type="ARBA" id="ARBA00009749"/>
    </source>
</evidence>
<dbReference type="Pfam" id="PF01769">
    <property type="entry name" value="MgtE"/>
    <property type="match status" value="1"/>
</dbReference>
<dbReference type="AlphaFoldDB" id="A0AAX1EE57"/>